<dbReference type="SMART" id="SM00448">
    <property type="entry name" value="REC"/>
    <property type="match status" value="1"/>
</dbReference>
<name>A0A1J5S3R1_9ZZZZ</name>
<dbReference type="Gene3D" id="3.40.50.2300">
    <property type="match status" value="1"/>
</dbReference>
<dbReference type="Pfam" id="PF00072">
    <property type="entry name" value="Response_reg"/>
    <property type="match status" value="1"/>
</dbReference>
<evidence type="ECO:0000256" key="2">
    <source>
        <dbReference type="ARBA" id="ARBA00023125"/>
    </source>
</evidence>
<organism evidence="5">
    <name type="scientific">mine drainage metagenome</name>
    <dbReference type="NCBI Taxonomy" id="410659"/>
    <lineage>
        <taxon>unclassified sequences</taxon>
        <taxon>metagenomes</taxon>
        <taxon>ecological metagenomes</taxon>
    </lineage>
</organism>
<feature type="domain" description="Response regulatory" evidence="4">
    <location>
        <begin position="22"/>
        <end position="138"/>
    </location>
</feature>
<dbReference type="PANTHER" id="PTHR43214">
    <property type="entry name" value="TWO-COMPONENT RESPONSE REGULATOR"/>
    <property type="match status" value="1"/>
</dbReference>
<dbReference type="InterPro" id="IPR016032">
    <property type="entry name" value="Sig_transdc_resp-reg_C-effctor"/>
</dbReference>
<dbReference type="InterPro" id="IPR000792">
    <property type="entry name" value="Tscrpt_reg_LuxR_C"/>
</dbReference>
<dbReference type="GO" id="GO:0003677">
    <property type="term" value="F:DNA binding"/>
    <property type="evidence" value="ECO:0007669"/>
    <property type="project" value="UniProtKB-KW"/>
</dbReference>
<proteinExistence type="predicted"/>
<accession>A0A1J5S3R1</accession>
<evidence type="ECO:0000256" key="1">
    <source>
        <dbReference type="ARBA" id="ARBA00022553"/>
    </source>
</evidence>
<dbReference type="SUPFAM" id="SSF52172">
    <property type="entry name" value="CheY-like"/>
    <property type="match status" value="1"/>
</dbReference>
<dbReference type="AlphaFoldDB" id="A0A1J5S3R1"/>
<dbReference type="Pfam" id="PF00196">
    <property type="entry name" value="GerE"/>
    <property type="match status" value="1"/>
</dbReference>
<dbReference type="SUPFAM" id="SSF46894">
    <property type="entry name" value="C-terminal effector domain of the bipartite response regulators"/>
    <property type="match status" value="1"/>
</dbReference>
<gene>
    <name evidence="5" type="primary">liaR_2</name>
    <name evidence="5" type="ORF">GALL_191180</name>
</gene>
<evidence type="ECO:0000259" key="4">
    <source>
        <dbReference type="PROSITE" id="PS50110"/>
    </source>
</evidence>
<protein>
    <submittedName>
        <fullName evidence="5">Transcriptional regulatory protein LiaR</fullName>
    </submittedName>
</protein>
<dbReference type="PROSITE" id="PS50043">
    <property type="entry name" value="HTH_LUXR_2"/>
    <property type="match status" value="1"/>
</dbReference>
<dbReference type="PRINTS" id="PR00038">
    <property type="entry name" value="HTHLUXR"/>
</dbReference>
<dbReference type="EMBL" id="MLJW01000113">
    <property type="protein sequence ID" value="OIQ98876.1"/>
    <property type="molecule type" value="Genomic_DNA"/>
</dbReference>
<keyword evidence="1" id="KW-0597">Phosphoprotein</keyword>
<dbReference type="PANTHER" id="PTHR43214:SF43">
    <property type="entry name" value="TWO-COMPONENT RESPONSE REGULATOR"/>
    <property type="match status" value="1"/>
</dbReference>
<dbReference type="GO" id="GO:0006355">
    <property type="term" value="P:regulation of DNA-templated transcription"/>
    <property type="evidence" value="ECO:0007669"/>
    <property type="project" value="InterPro"/>
</dbReference>
<comment type="caution">
    <text evidence="5">The sequence shown here is derived from an EMBL/GenBank/DDBJ whole genome shotgun (WGS) entry which is preliminary data.</text>
</comment>
<reference evidence="5" key="1">
    <citation type="submission" date="2016-10" db="EMBL/GenBank/DDBJ databases">
        <title>Sequence of Gallionella enrichment culture.</title>
        <authorList>
            <person name="Poehlein A."/>
            <person name="Muehling M."/>
            <person name="Daniel R."/>
        </authorList>
    </citation>
    <scope>NUCLEOTIDE SEQUENCE</scope>
</reference>
<keyword evidence="2" id="KW-0238">DNA-binding</keyword>
<evidence type="ECO:0000313" key="5">
    <source>
        <dbReference type="EMBL" id="OIQ98876.1"/>
    </source>
</evidence>
<dbReference type="CDD" id="cd06170">
    <property type="entry name" value="LuxR_C_like"/>
    <property type="match status" value="1"/>
</dbReference>
<dbReference type="SMART" id="SM00421">
    <property type="entry name" value="HTH_LUXR"/>
    <property type="match status" value="1"/>
</dbReference>
<dbReference type="GO" id="GO:0000160">
    <property type="term" value="P:phosphorelay signal transduction system"/>
    <property type="evidence" value="ECO:0007669"/>
    <property type="project" value="InterPro"/>
</dbReference>
<dbReference type="CDD" id="cd17535">
    <property type="entry name" value="REC_NarL-like"/>
    <property type="match status" value="1"/>
</dbReference>
<dbReference type="InterPro" id="IPR058245">
    <property type="entry name" value="NreC/VraR/RcsB-like_REC"/>
</dbReference>
<dbReference type="InterPro" id="IPR011006">
    <property type="entry name" value="CheY-like_superfamily"/>
</dbReference>
<dbReference type="PROSITE" id="PS50110">
    <property type="entry name" value="RESPONSE_REGULATORY"/>
    <property type="match status" value="1"/>
</dbReference>
<feature type="domain" description="HTH luxR-type" evidence="3">
    <location>
        <begin position="154"/>
        <end position="219"/>
    </location>
</feature>
<sequence length="224" mass="24696">MSSETDFIAPTMGAPKTGPVIRVLVVDDHPPMRMGLVALINSQPGMEVVAEASDGEEAIEVYDDVRPDIVLMDLRMPGMGGAEAILAIRIKHPDARVIVLSTYDLDEDIHRAIQSGAKSYLLKDMPIEDIASTIRGVHEGDASLPRPVAERLTERSQRQQLTERERDVLGFLVRGRSNKEIASSLCISEDTVKSHLKTLFFKLKVRDRTGAAVEAIRHGIVHLK</sequence>
<evidence type="ECO:0000259" key="3">
    <source>
        <dbReference type="PROSITE" id="PS50043"/>
    </source>
</evidence>
<dbReference type="InterPro" id="IPR001789">
    <property type="entry name" value="Sig_transdc_resp-reg_receiver"/>
</dbReference>
<dbReference type="InterPro" id="IPR039420">
    <property type="entry name" value="WalR-like"/>
</dbReference>